<comment type="caution">
    <text evidence="1">The sequence shown here is derived from an EMBL/GenBank/DDBJ whole genome shotgun (WGS) entry which is preliminary data.</text>
</comment>
<dbReference type="EMBL" id="JAMKPW020000011">
    <property type="protein sequence ID" value="KAK8213278.1"/>
    <property type="molecule type" value="Genomic_DNA"/>
</dbReference>
<dbReference type="Proteomes" id="UP001320706">
    <property type="component" value="Unassembled WGS sequence"/>
</dbReference>
<gene>
    <name evidence="1" type="ORF">M8818_002577</name>
</gene>
<protein>
    <submittedName>
        <fullName evidence="1">Uncharacterized protein</fullName>
    </submittedName>
</protein>
<evidence type="ECO:0000313" key="1">
    <source>
        <dbReference type="EMBL" id="KAK8213278.1"/>
    </source>
</evidence>
<name>A0ACC3SGB5_9PEZI</name>
<reference evidence="1" key="1">
    <citation type="submission" date="2024-02" db="EMBL/GenBank/DDBJ databases">
        <title>Metagenome Assembled Genome of Zalaria obscura JY119.</title>
        <authorList>
            <person name="Vighnesh L."/>
            <person name="Jagadeeshwari U."/>
            <person name="Venkata Ramana C."/>
            <person name="Sasikala C."/>
        </authorList>
    </citation>
    <scope>NUCLEOTIDE SEQUENCE</scope>
    <source>
        <strain evidence="1">JY119</strain>
    </source>
</reference>
<evidence type="ECO:0000313" key="2">
    <source>
        <dbReference type="Proteomes" id="UP001320706"/>
    </source>
</evidence>
<keyword evidence="2" id="KW-1185">Reference proteome</keyword>
<proteinExistence type="predicted"/>
<sequence>MIYPPLRENTQIDPATVNLCEATELLSIPLVQARLELWASLGIYIRADTIFIVTPYQPNAMCTVDNAPLSPVDVAKIARQPDARGVIPCLFGFNIRAEHETEYDSSETEQHFQVLSVLVVRDLPNVGAVSSHTLPETSMASADFSVDSSTSSIEAFTRPTDKSVVLASPPGPTGEDDDVESYIMPAPGVVIPVTSQGDLLVPGSGITAASHLMYSIASWTALLMVIYWSAVELRVVDWPWRPRRLRNGTYWPVGWIAFQLFITIVLQPVTGQAMYLTLSQIWFAFGLLRVMMSIV</sequence>
<organism evidence="1 2">
    <name type="scientific">Zalaria obscura</name>
    <dbReference type="NCBI Taxonomy" id="2024903"/>
    <lineage>
        <taxon>Eukaryota</taxon>
        <taxon>Fungi</taxon>
        <taxon>Dikarya</taxon>
        <taxon>Ascomycota</taxon>
        <taxon>Pezizomycotina</taxon>
        <taxon>Dothideomycetes</taxon>
        <taxon>Dothideomycetidae</taxon>
        <taxon>Dothideales</taxon>
        <taxon>Zalariaceae</taxon>
        <taxon>Zalaria</taxon>
    </lineage>
</organism>
<accession>A0ACC3SGB5</accession>